<dbReference type="AlphaFoldDB" id="A0AA47IAC4"/>
<gene>
    <name evidence="1" type="ORF">LL038_25370</name>
</gene>
<evidence type="ECO:0000313" key="1">
    <source>
        <dbReference type="EMBL" id="WAG63339.1"/>
    </source>
</evidence>
<sequence length="45" mass="5479">MEYDKLLEKVDYLQNAMISFATNDTYDNEEYEQYGVVYTYRPKVQ</sequence>
<protein>
    <submittedName>
        <fullName evidence="1">Uncharacterized protein</fullName>
    </submittedName>
</protein>
<organism evidence="1 2">
    <name type="scientific">Clostridium estertheticum</name>
    <dbReference type="NCBI Taxonomy" id="238834"/>
    <lineage>
        <taxon>Bacteria</taxon>
        <taxon>Bacillati</taxon>
        <taxon>Bacillota</taxon>
        <taxon>Clostridia</taxon>
        <taxon>Eubacteriales</taxon>
        <taxon>Clostridiaceae</taxon>
        <taxon>Clostridium</taxon>
    </lineage>
</organism>
<dbReference type="RefSeq" id="WP_216126964.1">
    <property type="nucleotide sequence ID" value="NZ_CP086242.1"/>
</dbReference>
<proteinExistence type="predicted"/>
<reference evidence="1" key="1">
    <citation type="submission" date="2021-11" db="EMBL/GenBank/DDBJ databases">
        <title>Clostridia strains as spoilage organisms.</title>
        <authorList>
            <person name="Wambui J."/>
            <person name="Stevens M.J.A."/>
            <person name="Stephan R."/>
        </authorList>
    </citation>
    <scope>NUCLEOTIDE SEQUENCE</scope>
    <source>
        <strain evidence="1">CF009</strain>
        <plasmid evidence="1">pCF009-c</plasmid>
    </source>
</reference>
<evidence type="ECO:0000313" key="2">
    <source>
        <dbReference type="Proteomes" id="UP001164733"/>
    </source>
</evidence>
<accession>A0AA47IAC4</accession>
<geneLocation type="plasmid" evidence="1 2">
    <name>pCF009-c</name>
</geneLocation>
<dbReference type="Proteomes" id="UP001164733">
    <property type="component" value="Plasmid pCF009-c"/>
</dbReference>
<name>A0AA47IAC4_9CLOT</name>
<dbReference type="EMBL" id="CP086242">
    <property type="protein sequence ID" value="WAG63339.1"/>
    <property type="molecule type" value="Genomic_DNA"/>
</dbReference>
<keyword evidence="1" id="KW-0614">Plasmid</keyword>